<dbReference type="InterPro" id="IPR008254">
    <property type="entry name" value="Flavodoxin/NO_synth"/>
</dbReference>
<dbReference type="AlphaFoldDB" id="A0A9D2UH30"/>
<dbReference type="GO" id="GO:0046872">
    <property type="term" value="F:metal ion binding"/>
    <property type="evidence" value="ECO:0007669"/>
    <property type="project" value="InterPro"/>
</dbReference>
<dbReference type="Pfam" id="PF19583">
    <property type="entry name" value="ODP"/>
    <property type="match status" value="1"/>
</dbReference>
<reference evidence="3" key="1">
    <citation type="journal article" date="2021" name="PeerJ">
        <title>Extensive microbial diversity within the chicken gut microbiome revealed by metagenomics and culture.</title>
        <authorList>
            <person name="Gilroy R."/>
            <person name="Ravi A."/>
            <person name="Getino M."/>
            <person name="Pursley I."/>
            <person name="Horton D.L."/>
            <person name="Alikhan N.F."/>
            <person name="Baker D."/>
            <person name="Gharbi K."/>
            <person name="Hall N."/>
            <person name="Watson M."/>
            <person name="Adriaenssens E.M."/>
            <person name="Foster-Nyarko E."/>
            <person name="Jarju S."/>
            <person name="Secka A."/>
            <person name="Antonio M."/>
            <person name="Oren A."/>
            <person name="Chaudhuri R.R."/>
            <person name="La Ragione R."/>
            <person name="Hildebrand F."/>
            <person name="Pallen M.J."/>
        </authorList>
    </citation>
    <scope>NUCLEOTIDE SEQUENCE</scope>
    <source>
        <strain evidence="3">MalCec1-1739</strain>
    </source>
</reference>
<reference evidence="3" key="2">
    <citation type="submission" date="2021-04" db="EMBL/GenBank/DDBJ databases">
        <authorList>
            <person name="Gilroy R."/>
        </authorList>
    </citation>
    <scope>NUCLEOTIDE SEQUENCE</scope>
    <source>
        <strain evidence="3">MalCec1-1739</strain>
    </source>
</reference>
<name>A0A9D2UH30_9BACT</name>
<comment type="caution">
    <text evidence="3">The sequence shown here is derived from an EMBL/GenBank/DDBJ whole genome shotgun (WGS) entry which is preliminary data.</text>
</comment>
<dbReference type="Proteomes" id="UP000787625">
    <property type="component" value="Unassembled WGS sequence"/>
</dbReference>
<dbReference type="InterPro" id="IPR016440">
    <property type="entry name" value="Rubredoxin-O_OxRdtase"/>
</dbReference>
<evidence type="ECO:0000256" key="1">
    <source>
        <dbReference type="ARBA" id="ARBA00007121"/>
    </source>
</evidence>
<evidence type="ECO:0000259" key="2">
    <source>
        <dbReference type="PROSITE" id="PS50902"/>
    </source>
</evidence>
<dbReference type="Gene3D" id="3.60.15.10">
    <property type="entry name" value="Ribonuclease Z/Hydroxyacylglutathione hydrolase-like"/>
    <property type="match status" value="1"/>
</dbReference>
<dbReference type="SMART" id="SM00849">
    <property type="entry name" value="Lactamase_B"/>
    <property type="match status" value="1"/>
</dbReference>
<sequence length="396" mass="44241">MKITDTIHYVGVNDRNKYLFEGLWPIPYGVSYNSYIIDDERTALIDTVDSSFFDRFIVKVREVLGDRPVDYLVINHMEPDHSGSIKLVKAFYPDVVIVGNKQTLSMVQGYYGDTDAVLEVKDGDRLDLGHHKLSFHLIPMVHWPETMATYDATERVLFSGDAFGCFGALNGAVLDAGMNTDIYYGEMERYYSCIVGKYGPQVQRALCKLSPLGFETVCPTHGPVWKDELAKVVSIYDRLSKYESCEGVVIAYGTMYGHTEDMAEVIAETLASEGIKNIVMHNLSKSDQSYVLTDIFRYRGLILGAPTYNGGIYPQMEALMSKLEMRCLKNRLFAAFGSFTWAGQAVKHLDAFAAKTGYEVVAPSVEMKQAMSAATREQCIALAKAMAERLKNTGLK</sequence>
<dbReference type="InterPro" id="IPR045761">
    <property type="entry name" value="ODP_dom"/>
</dbReference>
<dbReference type="GO" id="GO:0010181">
    <property type="term" value="F:FMN binding"/>
    <property type="evidence" value="ECO:0007669"/>
    <property type="project" value="InterPro"/>
</dbReference>
<dbReference type="PANTHER" id="PTHR43717">
    <property type="entry name" value="ANAEROBIC NITRIC OXIDE REDUCTASE FLAVORUBREDOXIN"/>
    <property type="match status" value="1"/>
</dbReference>
<accession>A0A9D2UH30</accession>
<dbReference type="Pfam" id="PF00258">
    <property type="entry name" value="Flavodoxin_1"/>
    <property type="match status" value="1"/>
</dbReference>
<gene>
    <name evidence="3" type="ORF">IAA93_00525</name>
</gene>
<evidence type="ECO:0000313" key="4">
    <source>
        <dbReference type="Proteomes" id="UP000787625"/>
    </source>
</evidence>
<dbReference type="CDD" id="cd07709">
    <property type="entry name" value="flavodiiron_proteins_MBL-fold"/>
    <property type="match status" value="1"/>
</dbReference>
<dbReference type="GO" id="GO:0016491">
    <property type="term" value="F:oxidoreductase activity"/>
    <property type="evidence" value="ECO:0007669"/>
    <property type="project" value="InterPro"/>
</dbReference>
<dbReference type="PANTHER" id="PTHR43717:SF1">
    <property type="entry name" value="ANAEROBIC NITRIC OXIDE REDUCTASE FLAVORUBREDOXIN"/>
    <property type="match status" value="1"/>
</dbReference>
<dbReference type="PIRSF" id="PIRSF005243">
    <property type="entry name" value="ROO"/>
    <property type="match status" value="1"/>
</dbReference>
<evidence type="ECO:0000313" key="3">
    <source>
        <dbReference type="EMBL" id="HJD52203.1"/>
    </source>
</evidence>
<dbReference type="InterPro" id="IPR036866">
    <property type="entry name" value="RibonucZ/Hydroxyglut_hydro"/>
</dbReference>
<protein>
    <submittedName>
        <fullName evidence="3">FprA family A-type flavoprotein</fullName>
    </submittedName>
</protein>
<dbReference type="Gene3D" id="3.40.50.360">
    <property type="match status" value="1"/>
</dbReference>
<dbReference type="InterPro" id="IPR029039">
    <property type="entry name" value="Flavoprotein-like_sf"/>
</dbReference>
<dbReference type="SUPFAM" id="SSF52218">
    <property type="entry name" value="Flavoproteins"/>
    <property type="match status" value="1"/>
</dbReference>
<dbReference type="EMBL" id="DWUP01000011">
    <property type="protein sequence ID" value="HJD52203.1"/>
    <property type="molecule type" value="Genomic_DNA"/>
</dbReference>
<comment type="similarity">
    <text evidence="1">In the N-terminal section; belongs to the zinc metallo-hydrolase group 3 family.</text>
</comment>
<dbReference type="InterPro" id="IPR001279">
    <property type="entry name" value="Metallo-B-lactamas"/>
</dbReference>
<dbReference type="GO" id="GO:0009055">
    <property type="term" value="F:electron transfer activity"/>
    <property type="evidence" value="ECO:0007669"/>
    <property type="project" value="InterPro"/>
</dbReference>
<proteinExistence type="inferred from homology"/>
<dbReference type="SUPFAM" id="SSF56281">
    <property type="entry name" value="Metallo-hydrolase/oxidoreductase"/>
    <property type="match status" value="1"/>
</dbReference>
<organism evidence="3 4">
    <name type="scientific">Candidatus Avibacteroides avistercoris</name>
    <dbReference type="NCBI Taxonomy" id="2840690"/>
    <lineage>
        <taxon>Bacteria</taxon>
        <taxon>Pseudomonadati</taxon>
        <taxon>Bacteroidota</taxon>
        <taxon>Bacteroidia</taxon>
        <taxon>Bacteroidales</taxon>
        <taxon>Bacteroidaceae</taxon>
        <taxon>Bacteroidaceae incertae sedis</taxon>
        <taxon>Candidatus Avibacteroides</taxon>
    </lineage>
</organism>
<dbReference type="PROSITE" id="PS50902">
    <property type="entry name" value="FLAVODOXIN_LIKE"/>
    <property type="match status" value="1"/>
</dbReference>
<feature type="domain" description="Flavodoxin-like" evidence="2">
    <location>
        <begin position="248"/>
        <end position="387"/>
    </location>
</feature>